<evidence type="ECO:0000256" key="1">
    <source>
        <dbReference type="SAM" id="SignalP"/>
    </source>
</evidence>
<protein>
    <recommendedName>
        <fullName evidence="4">Outer membrane protein beta-barrel domain-containing protein</fullName>
    </recommendedName>
</protein>
<evidence type="ECO:0000313" key="3">
    <source>
        <dbReference type="Proteomes" id="UP000054388"/>
    </source>
</evidence>
<gene>
    <name evidence="2" type="ORF">AR686_11785</name>
</gene>
<feature type="chain" id="PRO_5007094800" description="Outer membrane protein beta-barrel domain-containing protein" evidence="1">
    <location>
        <begin position="20"/>
        <end position="360"/>
    </location>
</feature>
<feature type="signal peptide" evidence="1">
    <location>
        <begin position="1"/>
        <end position="19"/>
    </location>
</feature>
<dbReference type="EMBL" id="LMAI01000006">
    <property type="protein sequence ID" value="KUJ55488.1"/>
    <property type="molecule type" value="Genomic_DNA"/>
</dbReference>
<organism evidence="2 3">
    <name type="scientific">Chryseobacterium aquaticum subsp. greenlandense</name>
    <dbReference type="NCBI Taxonomy" id="345663"/>
    <lineage>
        <taxon>Bacteria</taxon>
        <taxon>Pseudomonadati</taxon>
        <taxon>Bacteroidota</taxon>
        <taxon>Flavobacteriia</taxon>
        <taxon>Flavobacteriales</taxon>
        <taxon>Weeksellaceae</taxon>
        <taxon>Chryseobacterium group</taxon>
        <taxon>Chryseobacterium</taxon>
    </lineage>
</organism>
<proteinExistence type="predicted"/>
<dbReference type="AlphaFoldDB" id="A0A101CFT7"/>
<dbReference type="RefSeq" id="WP_059137019.1">
    <property type="nucleotide sequence ID" value="NZ_LMAI01000006.1"/>
</dbReference>
<name>A0A101CFT7_9FLAO</name>
<reference evidence="2 3" key="1">
    <citation type="submission" date="2015-10" db="EMBL/GenBank/DDBJ databases">
        <title>Genome sequence of Chryseobacterium greenlandense.</title>
        <authorList>
            <person name="Newman J."/>
            <person name="Fischer K."/>
            <person name="Miller J."/>
        </authorList>
    </citation>
    <scope>NUCLEOTIDE SEQUENCE [LARGE SCALE GENOMIC DNA]</scope>
    <source>
        <strain evidence="2 3">UMB34</strain>
    </source>
</reference>
<comment type="caution">
    <text evidence="2">The sequence shown here is derived from an EMBL/GenBank/DDBJ whole genome shotgun (WGS) entry which is preliminary data.</text>
</comment>
<sequence length="360" mass="40749">MKTKIFVISALIAFSYATAQENSHTDIQIKKYSKKIDSIVVSEKTKMNDELNTLDENFKANKLSSEEKQKQRNEIASKYEQIINSKVDDEKANLEIATKEIVKNAVLGNGQSNYAIIVGEDNAILSFRDPKKTKKELLNAYDVNLAFGFIDLNKSASSLSVGDKDSDMRFGKSASTDFEFRITKQFGKLTSPVFYRFGFGYRGDTFVPKNSQVFLQENDEISLTDFTLGKLKKSRFVNHYLVVPLDFVFVLNPKYTVENGERILDNSKGNFRVSAGFYGGVRVLSQNQIIYKNADDRRVRITETINEGTNNFLFGGKVALGYGGFNIFVKKDFTPIFNHNARLGNKYGFQIGIELLYINL</sequence>
<dbReference type="Proteomes" id="UP000054388">
    <property type="component" value="Unassembled WGS sequence"/>
</dbReference>
<keyword evidence="1" id="KW-0732">Signal</keyword>
<evidence type="ECO:0008006" key="4">
    <source>
        <dbReference type="Google" id="ProtNLM"/>
    </source>
</evidence>
<evidence type="ECO:0000313" key="2">
    <source>
        <dbReference type="EMBL" id="KUJ55488.1"/>
    </source>
</evidence>
<accession>A0A101CFT7</accession>